<dbReference type="HOGENOM" id="CLU_138515_0_0_5"/>
<geneLocation type="plasmid" evidence="3 4">
    <name>pASTEX01</name>
</geneLocation>
<gene>
    <name evidence="3" type="ordered locus">Astex_3667</name>
</gene>
<dbReference type="InterPro" id="IPR011051">
    <property type="entry name" value="RmlC_Cupin_sf"/>
</dbReference>
<keyword evidence="1" id="KW-0479">Metal-binding</keyword>
<dbReference type="AlphaFoldDB" id="E8RVE8"/>
<dbReference type="PANTHER" id="PTHR35848">
    <property type="entry name" value="OXALATE-BINDING PROTEIN"/>
    <property type="match status" value="1"/>
</dbReference>
<dbReference type="EMBL" id="CP002397">
    <property type="protein sequence ID" value="ADU15289.1"/>
    <property type="molecule type" value="Genomic_DNA"/>
</dbReference>
<feature type="domain" description="Cupin type-2" evidence="2">
    <location>
        <begin position="44"/>
        <end position="107"/>
    </location>
</feature>
<dbReference type="PANTHER" id="PTHR35848:SF6">
    <property type="entry name" value="CUPIN TYPE-2 DOMAIN-CONTAINING PROTEIN"/>
    <property type="match status" value="1"/>
</dbReference>
<dbReference type="KEGG" id="aex:Astex_3667"/>
<evidence type="ECO:0000256" key="1">
    <source>
        <dbReference type="ARBA" id="ARBA00022723"/>
    </source>
</evidence>
<dbReference type="InterPro" id="IPR014710">
    <property type="entry name" value="RmlC-like_jellyroll"/>
</dbReference>
<name>E8RVE8_ASTEC</name>
<proteinExistence type="predicted"/>
<reference evidence="4" key="1">
    <citation type="submission" date="2010-12" db="EMBL/GenBank/DDBJ databases">
        <title>Complete sequence of plasmid 1 of Asticcacaulis excentricus CB 48.</title>
        <authorList>
            <consortium name="US DOE Joint Genome Institute"/>
            <person name="Lucas S."/>
            <person name="Copeland A."/>
            <person name="Lapidus A."/>
            <person name="Cheng J.-F."/>
            <person name="Bruce D."/>
            <person name="Goodwin L."/>
            <person name="Pitluck S."/>
            <person name="Teshima H."/>
            <person name="Davenport K."/>
            <person name="Detter J.C."/>
            <person name="Han C."/>
            <person name="Tapia R."/>
            <person name="Land M."/>
            <person name="Hauser L."/>
            <person name="Jeffries C."/>
            <person name="Kyrpides N."/>
            <person name="Ivanova N."/>
            <person name="Ovchinnikova G."/>
            <person name="Brun Y.V."/>
            <person name="Woyke T."/>
        </authorList>
    </citation>
    <scope>NUCLEOTIDE SEQUENCE [LARGE SCALE GENOMIC DNA]</scope>
    <source>
        <strain evidence="4">ATCC 15261 / DSM 4724 / KCTC 12464 / NCIMB 9791 / VKM B-1370 / CB 48</strain>
        <plasmid evidence="4">pASTEX01</plasmid>
    </source>
</reference>
<organism evidence="3 4">
    <name type="scientific">Asticcacaulis excentricus (strain ATCC 15261 / DSM 4724 / KCTC 12464 / NCIMB 9791 / VKM B-1370 / CB 48)</name>
    <dbReference type="NCBI Taxonomy" id="573065"/>
    <lineage>
        <taxon>Bacteria</taxon>
        <taxon>Pseudomonadati</taxon>
        <taxon>Pseudomonadota</taxon>
        <taxon>Alphaproteobacteria</taxon>
        <taxon>Caulobacterales</taxon>
        <taxon>Caulobacteraceae</taxon>
        <taxon>Asticcacaulis</taxon>
    </lineage>
</organism>
<dbReference type="InterPro" id="IPR051610">
    <property type="entry name" value="GPI/OXD"/>
</dbReference>
<accession>E8RVE8</accession>
<dbReference type="Gene3D" id="2.60.120.10">
    <property type="entry name" value="Jelly Rolls"/>
    <property type="match status" value="1"/>
</dbReference>
<protein>
    <submittedName>
        <fullName evidence="3">Cupin 2 conserved barrel domain protein</fullName>
    </submittedName>
</protein>
<evidence type="ECO:0000259" key="2">
    <source>
        <dbReference type="Pfam" id="PF07883"/>
    </source>
</evidence>
<dbReference type="Proteomes" id="UP000001492">
    <property type="component" value="Plasmid pASTEX01"/>
</dbReference>
<dbReference type="Pfam" id="PF07883">
    <property type="entry name" value="Cupin_2"/>
    <property type="match status" value="1"/>
</dbReference>
<keyword evidence="3" id="KW-0614">Plasmid</keyword>
<sequence>MVVVDERTIEKTEPNPHGRIGLSTSYRISDQAPNRSMEFRKRILHPGSAIGLHPIDHDEVYYVISGTGEVTSDGIAKPLSAGMAAYLYSGSEVGIKQTGSEPLTLIIAYPLKERKP</sequence>
<dbReference type="InterPro" id="IPR013096">
    <property type="entry name" value="Cupin_2"/>
</dbReference>
<keyword evidence="4" id="KW-1185">Reference proteome</keyword>
<evidence type="ECO:0000313" key="4">
    <source>
        <dbReference type="Proteomes" id="UP000001492"/>
    </source>
</evidence>
<dbReference type="GO" id="GO:0046872">
    <property type="term" value="F:metal ion binding"/>
    <property type="evidence" value="ECO:0007669"/>
    <property type="project" value="UniProtKB-KW"/>
</dbReference>
<evidence type="ECO:0000313" key="3">
    <source>
        <dbReference type="EMBL" id="ADU15289.1"/>
    </source>
</evidence>
<dbReference type="RefSeq" id="WP_013481102.1">
    <property type="nucleotide sequence ID" value="NC_014818.1"/>
</dbReference>
<dbReference type="SUPFAM" id="SSF51182">
    <property type="entry name" value="RmlC-like cupins"/>
    <property type="match status" value="1"/>
</dbReference>
<dbReference type="eggNOG" id="COG0662">
    <property type="taxonomic scope" value="Bacteria"/>
</dbReference>